<dbReference type="InterPro" id="IPR036259">
    <property type="entry name" value="MFS_trans_sf"/>
</dbReference>
<evidence type="ECO:0000256" key="2">
    <source>
        <dbReference type="ARBA" id="ARBA00006523"/>
    </source>
</evidence>
<dbReference type="CDD" id="cd17471">
    <property type="entry name" value="MFS_Set"/>
    <property type="match status" value="1"/>
</dbReference>
<evidence type="ECO:0000313" key="13">
    <source>
        <dbReference type="Proteomes" id="UP001205185"/>
    </source>
</evidence>
<evidence type="ECO:0000256" key="10">
    <source>
        <dbReference type="SAM" id="Phobius"/>
    </source>
</evidence>
<feature type="transmembrane region" description="Helical" evidence="10">
    <location>
        <begin position="120"/>
        <end position="142"/>
    </location>
</feature>
<dbReference type="Proteomes" id="UP001205185">
    <property type="component" value="Unassembled WGS sequence"/>
</dbReference>
<keyword evidence="3" id="KW-0813">Transport</keyword>
<evidence type="ECO:0000256" key="6">
    <source>
        <dbReference type="ARBA" id="ARBA00022692"/>
    </source>
</evidence>
<comment type="similarity">
    <text evidence="2">Belongs to the major facilitator superfamily. Set transporter family.</text>
</comment>
<organism evidence="12 13">
    <name type="scientific">Actinokineospora diospyrosa</name>
    <dbReference type="NCBI Taxonomy" id="103728"/>
    <lineage>
        <taxon>Bacteria</taxon>
        <taxon>Bacillati</taxon>
        <taxon>Actinomycetota</taxon>
        <taxon>Actinomycetes</taxon>
        <taxon>Pseudonocardiales</taxon>
        <taxon>Pseudonocardiaceae</taxon>
        <taxon>Actinokineospora</taxon>
    </lineage>
</organism>
<feature type="compositionally biased region" description="Basic and acidic residues" evidence="9">
    <location>
        <begin position="1"/>
        <end position="15"/>
    </location>
</feature>
<evidence type="ECO:0000256" key="1">
    <source>
        <dbReference type="ARBA" id="ARBA00004651"/>
    </source>
</evidence>
<evidence type="ECO:0000313" key="12">
    <source>
        <dbReference type="EMBL" id="MCP2267901.1"/>
    </source>
</evidence>
<feature type="transmembrane region" description="Helical" evidence="10">
    <location>
        <begin position="380"/>
        <end position="399"/>
    </location>
</feature>
<feature type="transmembrane region" description="Helical" evidence="10">
    <location>
        <begin position="266"/>
        <end position="287"/>
    </location>
</feature>
<comment type="caution">
    <text evidence="12">The sequence shown here is derived from an EMBL/GenBank/DDBJ whole genome shotgun (WGS) entry which is preliminary data.</text>
</comment>
<feature type="transmembrane region" description="Helical" evidence="10">
    <location>
        <begin position="28"/>
        <end position="51"/>
    </location>
</feature>
<proteinExistence type="inferred from homology"/>
<feature type="transmembrane region" description="Helical" evidence="10">
    <location>
        <begin position="224"/>
        <end position="246"/>
    </location>
</feature>
<keyword evidence="6 10" id="KW-0812">Transmembrane</keyword>
<accession>A0ABT1I683</accession>
<keyword evidence="5" id="KW-0762">Sugar transport</keyword>
<feature type="transmembrane region" description="Helical" evidence="10">
    <location>
        <begin position="63"/>
        <end position="84"/>
    </location>
</feature>
<evidence type="ECO:0000256" key="7">
    <source>
        <dbReference type="ARBA" id="ARBA00022989"/>
    </source>
</evidence>
<evidence type="ECO:0000256" key="5">
    <source>
        <dbReference type="ARBA" id="ARBA00022597"/>
    </source>
</evidence>
<feature type="transmembrane region" description="Helical" evidence="10">
    <location>
        <begin position="318"/>
        <end position="342"/>
    </location>
</feature>
<keyword evidence="4" id="KW-1003">Cell membrane</keyword>
<feature type="transmembrane region" description="Helical" evidence="10">
    <location>
        <begin position="96"/>
        <end position="114"/>
    </location>
</feature>
<keyword evidence="13" id="KW-1185">Reference proteome</keyword>
<dbReference type="InterPro" id="IPR020846">
    <property type="entry name" value="MFS_dom"/>
</dbReference>
<evidence type="ECO:0000256" key="8">
    <source>
        <dbReference type="ARBA" id="ARBA00023136"/>
    </source>
</evidence>
<dbReference type="PANTHER" id="PTHR23535:SF2">
    <property type="entry name" value="SUGAR EFFLUX TRANSPORTER A-RELATED"/>
    <property type="match status" value="1"/>
</dbReference>
<dbReference type="PROSITE" id="PS50850">
    <property type="entry name" value="MFS"/>
    <property type="match status" value="1"/>
</dbReference>
<protein>
    <submittedName>
        <fullName evidence="12">MFS transporter, SET family, sugar efflux transporter</fullName>
    </submittedName>
</protein>
<feature type="transmembrane region" description="Helical" evidence="10">
    <location>
        <begin position="354"/>
        <end position="374"/>
    </location>
</feature>
<name>A0ABT1I683_9PSEU</name>
<evidence type="ECO:0000256" key="9">
    <source>
        <dbReference type="SAM" id="MobiDB-lite"/>
    </source>
</evidence>
<evidence type="ECO:0000256" key="3">
    <source>
        <dbReference type="ARBA" id="ARBA00022448"/>
    </source>
</evidence>
<evidence type="ECO:0000259" key="11">
    <source>
        <dbReference type="PROSITE" id="PS50850"/>
    </source>
</evidence>
<gene>
    <name evidence="12" type="ORF">LV75_000383</name>
</gene>
<dbReference type="InterPro" id="IPR011701">
    <property type="entry name" value="MFS"/>
</dbReference>
<dbReference type="Gene3D" id="1.20.1250.20">
    <property type="entry name" value="MFS general substrate transporter like domains"/>
    <property type="match status" value="2"/>
</dbReference>
<dbReference type="EMBL" id="JAMTCO010000001">
    <property type="protein sequence ID" value="MCP2267901.1"/>
    <property type="molecule type" value="Genomic_DNA"/>
</dbReference>
<dbReference type="Pfam" id="PF07690">
    <property type="entry name" value="MFS_1"/>
    <property type="match status" value="2"/>
</dbReference>
<dbReference type="PANTHER" id="PTHR23535">
    <property type="entry name" value="SUGAR EFFLUX TRANSPORTER A-RELATED"/>
    <property type="match status" value="1"/>
</dbReference>
<feature type="region of interest" description="Disordered" evidence="9">
    <location>
        <begin position="1"/>
        <end position="22"/>
    </location>
</feature>
<feature type="domain" description="Major facilitator superfamily (MFS) profile" evidence="11">
    <location>
        <begin position="226"/>
        <end position="409"/>
    </location>
</feature>
<feature type="transmembrane region" description="Helical" evidence="10">
    <location>
        <begin position="184"/>
        <end position="204"/>
    </location>
</feature>
<dbReference type="SUPFAM" id="SSF103473">
    <property type="entry name" value="MFS general substrate transporter"/>
    <property type="match status" value="1"/>
</dbReference>
<sequence>MVDKRPDGGEGDRVKAPSATRSPLSPRALLPLASLSVLVGLPTALTMPFTGLFLADGVKASPAALGAFLFISPAAGLVASTLLARVSDRRAVRRNLLVIGAVAGATGSALFAVVRSYWVLLAVSVTLLAVSSSLIAQMFAYARQSLERTDSARAPLVISILRTLISLTWVAGPPVGALLVAKTGFGGMFLAATAFYLVVALLAVRLPELGSTGSARPEQRRGGLGVQFAFAAPAFALLQGGSALGVNAMPLFITDVLGGTAGDAGLVLGLCAALEIPLMLGFGVLAVKVDQHRIIVLGAVVALAYQSVMLATDAVWQIAAAQVLSAVVISSVMGIGISYFQAMAPDRPGFATTLYVNTITIGIMVAGPLLGLAQQLGYRTAYLMSLVMSALGVLLLLVSRVKQNGAGSR</sequence>
<feature type="transmembrane region" description="Helical" evidence="10">
    <location>
        <begin position="154"/>
        <end position="172"/>
    </location>
</feature>
<comment type="subcellular location">
    <subcellularLocation>
        <location evidence="1">Cell membrane</location>
        <topology evidence="1">Multi-pass membrane protein</topology>
    </subcellularLocation>
</comment>
<keyword evidence="8 10" id="KW-0472">Membrane</keyword>
<evidence type="ECO:0000256" key="4">
    <source>
        <dbReference type="ARBA" id="ARBA00022475"/>
    </source>
</evidence>
<reference evidence="12 13" key="1">
    <citation type="submission" date="2022-06" db="EMBL/GenBank/DDBJ databases">
        <title>Genomic Encyclopedia of Archaeal and Bacterial Type Strains, Phase II (KMG-II): from individual species to whole genera.</title>
        <authorList>
            <person name="Goeker M."/>
        </authorList>
    </citation>
    <scope>NUCLEOTIDE SEQUENCE [LARGE SCALE GENOMIC DNA]</scope>
    <source>
        <strain evidence="12 13">DSM 44255</strain>
    </source>
</reference>
<feature type="transmembrane region" description="Helical" evidence="10">
    <location>
        <begin position="294"/>
        <end position="312"/>
    </location>
</feature>
<keyword evidence="7 10" id="KW-1133">Transmembrane helix</keyword>